<sequence length="68" mass="7679">MPAGRVAGKAGYSNHYYNDGRSYVGINEEIMWVSIGMGITIALLITIALCYIAREKCQKRQREYYVTA</sequence>
<proteinExistence type="predicted"/>
<dbReference type="AlphaFoldDB" id="A0A1I8QEN0"/>
<feature type="transmembrane region" description="Helical" evidence="1">
    <location>
        <begin position="30"/>
        <end position="52"/>
    </location>
</feature>
<evidence type="ECO:0000256" key="1">
    <source>
        <dbReference type="SAM" id="Phobius"/>
    </source>
</evidence>
<evidence type="ECO:0000313" key="2">
    <source>
        <dbReference type="EnsemblMetazoa" id="SCAU016415-PB"/>
    </source>
</evidence>
<accession>A0A1I8QEN0</accession>
<keyword evidence="1" id="KW-0472">Membrane</keyword>
<protein>
    <submittedName>
        <fullName evidence="2">Uncharacterized protein</fullName>
    </submittedName>
</protein>
<dbReference type="Proteomes" id="UP000095300">
    <property type="component" value="Unassembled WGS sequence"/>
</dbReference>
<reference evidence="2" key="1">
    <citation type="submission" date="2020-05" db="UniProtKB">
        <authorList>
            <consortium name="EnsemblMetazoa"/>
        </authorList>
    </citation>
    <scope>IDENTIFICATION</scope>
    <source>
        <strain evidence="2">USDA</strain>
    </source>
</reference>
<keyword evidence="3" id="KW-1185">Reference proteome</keyword>
<gene>
    <name evidence="2" type="primary">106093711</name>
</gene>
<dbReference type="VEuPathDB" id="VectorBase:SCAU016415"/>
<evidence type="ECO:0000313" key="3">
    <source>
        <dbReference type="Proteomes" id="UP000095300"/>
    </source>
</evidence>
<keyword evidence="1" id="KW-1133">Transmembrane helix</keyword>
<dbReference type="EnsemblMetazoa" id="SCAU016415-RB">
    <property type="protein sequence ID" value="SCAU016415-PB"/>
    <property type="gene ID" value="SCAU016415"/>
</dbReference>
<name>A0A1I8QEN0_STOCA</name>
<keyword evidence="1" id="KW-0812">Transmembrane</keyword>
<organism evidence="2 3">
    <name type="scientific">Stomoxys calcitrans</name>
    <name type="common">Stable fly</name>
    <name type="synonym">Conops calcitrans</name>
    <dbReference type="NCBI Taxonomy" id="35570"/>
    <lineage>
        <taxon>Eukaryota</taxon>
        <taxon>Metazoa</taxon>
        <taxon>Ecdysozoa</taxon>
        <taxon>Arthropoda</taxon>
        <taxon>Hexapoda</taxon>
        <taxon>Insecta</taxon>
        <taxon>Pterygota</taxon>
        <taxon>Neoptera</taxon>
        <taxon>Endopterygota</taxon>
        <taxon>Diptera</taxon>
        <taxon>Brachycera</taxon>
        <taxon>Muscomorpha</taxon>
        <taxon>Muscoidea</taxon>
        <taxon>Muscidae</taxon>
        <taxon>Stomoxys</taxon>
    </lineage>
</organism>